<dbReference type="GO" id="GO:0006508">
    <property type="term" value="P:proteolysis"/>
    <property type="evidence" value="ECO:0007669"/>
    <property type="project" value="UniProtKB-KW"/>
</dbReference>
<dbReference type="InterPro" id="IPR007863">
    <property type="entry name" value="Peptidase_M16_C"/>
</dbReference>
<evidence type="ECO:0000256" key="7">
    <source>
        <dbReference type="ARBA" id="ARBA00023049"/>
    </source>
</evidence>
<name>A0A4Y9S8S0_9BURK</name>
<dbReference type="InterPro" id="IPR011765">
    <property type="entry name" value="Pept_M16_N"/>
</dbReference>
<dbReference type="GO" id="GO:0004222">
    <property type="term" value="F:metalloendopeptidase activity"/>
    <property type="evidence" value="ECO:0007669"/>
    <property type="project" value="InterPro"/>
</dbReference>
<evidence type="ECO:0000256" key="6">
    <source>
        <dbReference type="ARBA" id="ARBA00022833"/>
    </source>
</evidence>
<dbReference type="InterPro" id="IPR001431">
    <property type="entry name" value="Pept_M16_Zn_BS"/>
</dbReference>
<organism evidence="12 13">
    <name type="scientific">Duganella callida</name>
    <dbReference type="NCBI Taxonomy" id="2561932"/>
    <lineage>
        <taxon>Bacteria</taxon>
        <taxon>Pseudomonadati</taxon>
        <taxon>Pseudomonadota</taxon>
        <taxon>Betaproteobacteria</taxon>
        <taxon>Burkholderiales</taxon>
        <taxon>Oxalobacteraceae</taxon>
        <taxon>Telluria group</taxon>
        <taxon>Duganella</taxon>
    </lineage>
</organism>
<evidence type="ECO:0000259" key="11">
    <source>
        <dbReference type="Pfam" id="PF05193"/>
    </source>
</evidence>
<feature type="chain" id="PRO_5021267678" evidence="9">
    <location>
        <begin position="30"/>
        <end position="916"/>
    </location>
</feature>
<sequence length="916" mass="101417">MNNSRLNTIAAASMLLCGLSFVATGSAWAANAQALPAGVVKGPSVEGITEYRLPNGLKVLLFPDASKPTITVNVTYLVGSRHENYGETGMAHLLEHMMFKGSPKNRSIPQEFSNRGMEFNGTTSFDRTNYYEVFQASQDNLKWALDMEADRMVHSFVARKDLDSEMTVVRNEYESGENSPFSVLLKRMHSVAYDWHSYGRSTIGNRSDIENVGIKNLQDFYHTYYQPDNAVLLVAGKFDPAQTLAWIGKSFGKIPKPKRKLPPFWTVEPTQDGERMFTVRRKGDVQIVMLGYKVPGALQADSDALSFMSEILGDTPTGRLHKALVESGKAAQVFSFGETGYAPGLQLIGAVVKAGQPLEPVRDALIDTVESFAKTPPTEEEMERTRRNFANSIEKSLNDPQRVGVALSEEISLGDWRLLFEGRDKLPTITSRQVADVAARYLKRDNRVVGEFIPEDNPQRADIPPAPAVEEVMKDFKGKDTVLTSEVFDPSQDNVNARTEIKDIGGLKVALLPKKNRGEAVSVSLQLHWGDEKNLFNRFIEMNAANEMLMRGTSKYTREQLADAFSRLKISGNLYNFETTGPNLDEALRLVAHVLREASFPAAEFEQLRQQWIVGLEASRSEPQVLASEALAKHFNHYPKGDIRNTMSLDDQLAALKALKLEDVKAFHDQYYGADHGELAIVGDFDKAAISKTIAESFGGWNSKVAYAKVLRTNQDKAPLQVNLNAPDKENGFYAAQMDLDLNVNDADYPLLDLANYIFGDGGLKSRLMDRIRQKDGLSYGGGSNLQPGEEDRAGGFAINAIAAPQNLKKLEAAVRDELERVRKDGFTEAELAGAKSGLLQQRVQNRTKDNVLAAGWTRNLYLGRTYSWSKEYEAKLKAATLEQVNAAFRKYIDPAKLSVAIAGDQAKAGAASRKP</sequence>
<dbReference type="EMBL" id="SPVG01000233">
    <property type="protein sequence ID" value="TFW16494.1"/>
    <property type="molecule type" value="Genomic_DNA"/>
</dbReference>
<evidence type="ECO:0000256" key="9">
    <source>
        <dbReference type="SAM" id="SignalP"/>
    </source>
</evidence>
<protein>
    <submittedName>
        <fullName evidence="12">Insulinase family protein</fullName>
    </submittedName>
</protein>
<evidence type="ECO:0000259" key="10">
    <source>
        <dbReference type="Pfam" id="PF00675"/>
    </source>
</evidence>
<keyword evidence="3" id="KW-0645">Protease</keyword>
<proteinExistence type="inferred from homology"/>
<dbReference type="Pfam" id="PF00675">
    <property type="entry name" value="Peptidase_M16"/>
    <property type="match status" value="1"/>
</dbReference>
<comment type="similarity">
    <text evidence="2 8">Belongs to the peptidase M16 family.</text>
</comment>
<keyword evidence="4" id="KW-0479">Metal-binding</keyword>
<dbReference type="Gene3D" id="3.30.830.10">
    <property type="entry name" value="Metalloenzyme, LuxS/M16 peptidase-like"/>
    <property type="match status" value="4"/>
</dbReference>
<dbReference type="PANTHER" id="PTHR43690">
    <property type="entry name" value="NARDILYSIN"/>
    <property type="match status" value="1"/>
</dbReference>
<evidence type="ECO:0000256" key="3">
    <source>
        <dbReference type="ARBA" id="ARBA00022670"/>
    </source>
</evidence>
<dbReference type="Pfam" id="PF05193">
    <property type="entry name" value="Peptidase_M16_C"/>
    <property type="match status" value="2"/>
</dbReference>
<dbReference type="GO" id="GO:0046872">
    <property type="term" value="F:metal ion binding"/>
    <property type="evidence" value="ECO:0007669"/>
    <property type="project" value="UniProtKB-KW"/>
</dbReference>
<feature type="domain" description="Peptidase M16 N-terminal" evidence="10">
    <location>
        <begin position="59"/>
        <end position="204"/>
    </location>
</feature>
<feature type="domain" description="Peptidase M16 C-terminal" evidence="11">
    <location>
        <begin position="659"/>
        <end position="839"/>
    </location>
</feature>
<comment type="caution">
    <text evidence="12">The sequence shown here is derived from an EMBL/GenBank/DDBJ whole genome shotgun (WGS) entry which is preliminary data.</text>
</comment>
<dbReference type="InterPro" id="IPR050626">
    <property type="entry name" value="Peptidase_M16"/>
</dbReference>
<evidence type="ECO:0000256" key="8">
    <source>
        <dbReference type="RuleBase" id="RU004447"/>
    </source>
</evidence>
<dbReference type="SUPFAM" id="SSF63411">
    <property type="entry name" value="LuxS/MPP-like metallohydrolase"/>
    <property type="match status" value="4"/>
</dbReference>
<dbReference type="InterPro" id="IPR011249">
    <property type="entry name" value="Metalloenz_LuxS/M16"/>
</dbReference>
<evidence type="ECO:0000256" key="5">
    <source>
        <dbReference type="ARBA" id="ARBA00022801"/>
    </source>
</evidence>
<comment type="cofactor">
    <cofactor evidence="1">
        <name>Zn(2+)</name>
        <dbReference type="ChEBI" id="CHEBI:29105"/>
    </cofactor>
</comment>
<dbReference type="RefSeq" id="WP_135203976.1">
    <property type="nucleotide sequence ID" value="NZ_SPVG01000233.1"/>
</dbReference>
<evidence type="ECO:0000313" key="12">
    <source>
        <dbReference type="EMBL" id="TFW16494.1"/>
    </source>
</evidence>
<reference evidence="12 13" key="1">
    <citation type="submission" date="2019-03" db="EMBL/GenBank/DDBJ databases">
        <title>Draft Genome Sequence of Duganella callidus sp. nov., a Novel Duganella Species Isolated from Cultivated Soil.</title>
        <authorList>
            <person name="Raths R."/>
            <person name="Peta V."/>
            <person name="Bucking H."/>
        </authorList>
    </citation>
    <scope>NUCLEOTIDE SEQUENCE [LARGE SCALE GENOMIC DNA]</scope>
    <source>
        <strain evidence="12 13">DN04</strain>
    </source>
</reference>
<keyword evidence="9" id="KW-0732">Signal</keyword>
<feature type="signal peptide" evidence="9">
    <location>
        <begin position="1"/>
        <end position="29"/>
    </location>
</feature>
<keyword evidence="6" id="KW-0862">Zinc</keyword>
<evidence type="ECO:0000313" key="13">
    <source>
        <dbReference type="Proteomes" id="UP000297729"/>
    </source>
</evidence>
<accession>A0A4Y9S8S0</accession>
<gene>
    <name evidence="12" type="ORF">E4L98_23420</name>
</gene>
<dbReference type="Proteomes" id="UP000297729">
    <property type="component" value="Unassembled WGS sequence"/>
</dbReference>
<feature type="domain" description="Peptidase M16 C-terminal" evidence="11">
    <location>
        <begin position="215"/>
        <end position="388"/>
    </location>
</feature>
<evidence type="ECO:0000256" key="1">
    <source>
        <dbReference type="ARBA" id="ARBA00001947"/>
    </source>
</evidence>
<keyword evidence="7" id="KW-0482">Metalloprotease</keyword>
<keyword evidence="5" id="KW-0378">Hydrolase</keyword>
<dbReference type="PROSITE" id="PS00143">
    <property type="entry name" value="INSULINASE"/>
    <property type="match status" value="1"/>
</dbReference>
<evidence type="ECO:0000256" key="2">
    <source>
        <dbReference type="ARBA" id="ARBA00007261"/>
    </source>
</evidence>
<evidence type="ECO:0000256" key="4">
    <source>
        <dbReference type="ARBA" id="ARBA00022723"/>
    </source>
</evidence>
<dbReference type="PANTHER" id="PTHR43690:SF17">
    <property type="entry name" value="PROTEIN YHJJ"/>
    <property type="match status" value="1"/>
</dbReference>
<dbReference type="AlphaFoldDB" id="A0A4Y9S8S0"/>
<dbReference type="OrthoDB" id="9811314at2"/>
<keyword evidence="13" id="KW-1185">Reference proteome</keyword>